<proteinExistence type="predicted"/>
<reference evidence="2 3" key="1">
    <citation type="journal article" date="2018" name="Front. Plant Sci.">
        <title>Red Clover (Trifolium pratense) and Zigzag Clover (T. medium) - A Picture of Genomic Similarities and Differences.</title>
        <authorList>
            <person name="Dluhosova J."/>
            <person name="Istvanek J."/>
            <person name="Nedelnik J."/>
            <person name="Repkova J."/>
        </authorList>
    </citation>
    <scope>NUCLEOTIDE SEQUENCE [LARGE SCALE GENOMIC DNA]</scope>
    <source>
        <strain evidence="3">cv. 10/8</strain>
        <tissue evidence="2">Leaf</tissue>
    </source>
</reference>
<protein>
    <submittedName>
        <fullName evidence="2">Uncharacterized protein</fullName>
    </submittedName>
</protein>
<accession>A0A392VCH0</accession>
<name>A0A392VCH0_9FABA</name>
<evidence type="ECO:0000313" key="3">
    <source>
        <dbReference type="Proteomes" id="UP000265520"/>
    </source>
</evidence>
<keyword evidence="3" id="KW-1185">Reference proteome</keyword>
<feature type="non-terminal residue" evidence="2">
    <location>
        <position position="1"/>
    </location>
</feature>
<feature type="compositionally biased region" description="Basic and acidic residues" evidence="1">
    <location>
        <begin position="1"/>
        <end position="41"/>
    </location>
</feature>
<comment type="caution">
    <text evidence="2">The sequence shown here is derived from an EMBL/GenBank/DDBJ whole genome shotgun (WGS) entry which is preliminary data.</text>
</comment>
<sequence>EEKRRKEAEEKRQQEEEELKRLSDLATQEDKGQASTSEHDPLLLLVQEQLATQKAEQEKLKEDVKNLSEGQE</sequence>
<feature type="non-terminal residue" evidence="2">
    <location>
        <position position="72"/>
    </location>
</feature>
<dbReference type="Proteomes" id="UP000265520">
    <property type="component" value="Unassembled WGS sequence"/>
</dbReference>
<organism evidence="2 3">
    <name type="scientific">Trifolium medium</name>
    <dbReference type="NCBI Taxonomy" id="97028"/>
    <lineage>
        <taxon>Eukaryota</taxon>
        <taxon>Viridiplantae</taxon>
        <taxon>Streptophyta</taxon>
        <taxon>Embryophyta</taxon>
        <taxon>Tracheophyta</taxon>
        <taxon>Spermatophyta</taxon>
        <taxon>Magnoliopsida</taxon>
        <taxon>eudicotyledons</taxon>
        <taxon>Gunneridae</taxon>
        <taxon>Pentapetalae</taxon>
        <taxon>rosids</taxon>
        <taxon>fabids</taxon>
        <taxon>Fabales</taxon>
        <taxon>Fabaceae</taxon>
        <taxon>Papilionoideae</taxon>
        <taxon>50 kb inversion clade</taxon>
        <taxon>NPAAA clade</taxon>
        <taxon>Hologalegina</taxon>
        <taxon>IRL clade</taxon>
        <taxon>Trifolieae</taxon>
        <taxon>Trifolium</taxon>
    </lineage>
</organism>
<dbReference type="AlphaFoldDB" id="A0A392VCH0"/>
<evidence type="ECO:0000313" key="2">
    <source>
        <dbReference type="EMBL" id="MCI84585.1"/>
    </source>
</evidence>
<evidence type="ECO:0000256" key="1">
    <source>
        <dbReference type="SAM" id="MobiDB-lite"/>
    </source>
</evidence>
<feature type="region of interest" description="Disordered" evidence="1">
    <location>
        <begin position="1"/>
        <end position="43"/>
    </location>
</feature>
<dbReference type="EMBL" id="LXQA011094626">
    <property type="protein sequence ID" value="MCI84585.1"/>
    <property type="molecule type" value="Genomic_DNA"/>
</dbReference>